<evidence type="ECO:0000313" key="3">
    <source>
        <dbReference type="Proteomes" id="UP000033035"/>
    </source>
</evidence>
<organism evidence="2 3">
    <name type="scientific">Parabacteroides gordonii MS-1 = DSM 23371</name>
    <dbReference type="NCBI Taxonomy" id="1203610"/>
    <lineage>
        <taxon>Bacteria</taxon>
        <taxon>Pseudomonadati</taxon>
        <taxon>Bacteroidota</taxon>
        <taxon>Bacteroidia</taxon>
        <taxon>Bacteroidales</taxon>
        <taxon>Tannerellaceae</taxon>
        <taxon>Parabacteroides</taxon>
    </lineage>
</organism>
<proteinExistence type="predicted"/>
<feature type="region of interest" description="Disordered" evidence="1">
    <location>
        <begin position="25"/>
        <end position="61"/>
    </location>
</feature>
<dbReference type="AlphaFoldDB" id="A0A0F5J9A9"/>
<evidence type="ECO:0000313" key="2">
    <source>
        <dbReference type="EMBL" id="KKB53997.1"/>
    </source>
</evidence>
<dbReference type="HOGENOM" id="CLU_2918493_0_0_10"/>
<feature type="compositionally biased region" description="Gly residues" evidence="1">
    <location>
        <begin position="50"/>
        <end position="61"/>
    </location>
</feature>
<gene>
    <name evidence="2" type="ORF">HMPREF1536_03578</name>
</gene>
<feature type="compositionally biased region" description="Basic and acidic residues" evidence="1">
    <location>
        <begin position="28"/>
        <end position="41"/>
    </location>
</feature>
<dbReference type="Proteomes" id="UP000033035">
    <property type="component" value="Unassembled WGS sequence"/>
</dbReference>
<dbReference type="EMBL" id="AQHW01000017">
    <property type="protein sequence ID" value="KKB53997.1"/>
    <property type="molecule type" value="Genomic_DNA"/>
</dbReference>
<keyword evidence="3" id="KW-1185">Reference proteome</keyword>
<sequence length="61" mass="6413">MSTLKVIFDFILSVVKIIFPGKGNGRHCHPDHALPDHHSPDSPDPEGDGSSDGGSGSHPVI</sequence>
<protein>
    <submittedName>
        <fullName evidence="2">Uncharacterized protein</fullName>
    </submittedName>
</protein>
<evidence type="ECO:0000256" key="1">
    <source>
        <dbReference type="SAM" id="MobiDB-lite"/>
    </source>
</evidence>
<comment type="caution">
    <text evidence="2">The sequence shown here is derived from an EMBL/GenBank/DDBJ whole genome shotgun (WGS) entry which is preliminary data.</text>
</comment>
<name>A0A0F5J9A9_9BACT</name>
<dbReference type="RefSeq" id="WP_147337557.1">
    <property type="nucleotide sequence ID" value="NZ_AUAE01000010.1"/>
</dbReference>
<reference evidence="2 3" key="1">
    <citation type="submission" date="2013-04" db="EMBL/GenBank/DDBJ databases">
        <title>The Genome Sequence of Parabacteroides gordonii DSM 23371.</title>
        <authorList>
            <consortium name="The Broad Institute Genomics Platform"/>
            <person name="Earl A."/>
            <person name="Ward D."/>
            <person name="Feldgarden M."/>
            <person name="Gevers D."/>
            <person name="Martens E."/>
            <person name="Sakamoto M."/>
            <person name="Benno Y."/>
            <person name="Suzuki N."/>
            <person name="Matsunaga N."/>
            <person name="Koshihara K."/>
            <person name="Seki M."/>
            <person name="Komiya H."/>
            <person name="Walker B."/>
            <person name="Young S."/>
            <person name="Zeng Q."/>
            <person name="Gargeya S."/>
            <person name="Fitzgerald M."/>
            <person name="Haas B."/>
            <person name="Abouelleil A."/>
            <person name="Allen A.W."/>
            <person name="Alvarado L."/>
            <person name="Arachchi H.M."/>
            <person name="Berlin A.M."/>
            <person name="Chapman S.B."/>
            <person name="Gainer-Dewar J."/>
            <person name="Goldberg J."/>
            <person name="Griggs A."/>
            <person name="Gujja S."/>
            <person name="Hansen M."/>
            <person name="Howarth C."/>
            <person name="Imamovic A."/>
            <person name="Ireland A."/>
            <person name="Larimer J."/>
            <person name="McCowan C."/>
            <person name="Murphy C."/>
            <person name="Pearson M."/>
            <person name="Poon T.W."/>
            <person name="Priest M."/>
            <person name="Roberts A."/>
            <person name="Saif S."/>
            <person name="Shea T."/>
            <person name="Sisk P."/>
            <person name="Sykes S."/>
            <person name="Wortman J."/>
            <person name="Nusbaum C."/>
            <person name="Birren B."/>
        </authorList>
    </citation>
    <scope>NUCLEOTIDE SEQUENCE [LARGE SCALE GENOMIC DNA]</scope>
    <source>
        <strain evidence="2 3">MS-1</strain>
    </source>
</reference>
<accession>A0A0F5J9A9</accession>